<evidence type="ECO:0000313" key="3">
    <source>
        <dbReference type="Proteomes" id="UP000681075"/>
    </source>
</evidence>
<sequence>MREPVTTISSVEVVVVVCAEADVASAISDNVATELKRAVRRIERPAKLRFIISPLDPREPGCRIDWAPDEPTEGSAEDGSTRAGFGRGARRKPVAARHRHCVAEAVLGLP</sequence>
<gene>
    <name evidence="2" type="ORF">TMPK1_22390</name>
</gene>
<feature type="compositionally biased region" description="Acidic residues" evidence="1">
    <location>
        <begin position="67"/>
        <end position="76"/>
    </location>
</feature>
<comment type="caution">
    <text evidence="2">The sequence shown here is derived from an EMBL/GenBank/DDBJ whole genome shotgun (WGS) entry which is preliminary data.</text>
</comment>
<dbReference type="EMBL" id="BOPV01000001">
    <property type="protein sequence ID" value="GIL40002.1"/>
    <property type="molecule type" value="Genomic_DNA"/>
</dbReference>
<accession>A0A8S8XD72</accession>
<proteinExistence type="predicted"/>
<feature type="region of interest" description="Disordered" evidence="1">
    <location>
        <begin position="61"/>
        <end position="98"/>
    </location>
</feature>
<reference evidence="2" key="1">
    <citation type="submission" date="2021-02" db="EMBL/GenBank/DDBJ databases">
        <title>Genome sequence of Rhodospirillales sp. strain TMPK1 isolated from soil.</title>
        <authorList>
            <person name="Nakai R."/>
            <person name="Kusada H."/>
            <person name="Tamaki H."/>
        </authorList>
    </citation>
    <scope>NUCLEOTIDE SEQUENCE</scope>
    <source>
        <strain evidence="2">TMPK1</strain>
    </source>
</reference>
<name>A0A8S8XD72_9PROT</name>
<evidence type="ECO:0000256" key="1">
    <source>
        <dbReference type="SAM" id="MobiDB-lite"/>
    </source>
</evidence>
<organism evidence="2 3">
    <name type="scientific">Roseiterribacter gracilis</name>
    <dbReference type="NCBI Taxonomy" id="2812848"/>
    <lineage>
        <taxon>Bacteria</taxon>
        <taxon>Pseudomonadati</taxon>
        <taxon>Pseudomonadota</taxon>
        <taxon>Alphaproteobacteria</taxon>
        <taxon>Rhodospirillales</taxon>
        <taxon>Roseiterribacteraceae</taxon>
        <taxon>Roseiterribacter</taxon>
    </lineage>
</organism>
<dbReference type="Proteomes" id="UP000681075">
    <property type="component" value="Unassembled WGS sequence"/>
</dbReference>
<feature type="compositionally biased region" description="Basic residues" evidence="1">
    <location>
        <begin position="88"/>
        <end position="98"/>
    </location>
</feature>
<dbReference type="AlphaFoldDB" id="A0A8S8XD72"/>
<keyword evidence="3" id="KW-1185">Reference proteome</keyword>
<evidence type="ECO:0000313" key="2">
    <source>
        <dbReference type="EMBL" id="GIL40002.1"/>
    </source>
</evidence>
<protein>
    <submittedName>
        <fullName evidence="2">Uncharacterized protein</fullName>
    </submittedName>
</protein>